<proteinExistence type="predicted"/>
<comment type="caution">
    <text evidence="1">The sequence shown here is derived from an EMBL/GenBank/DDBJ whole genome shotgun (WGS) entry which is preliminary data.</text>
</comment>
<evidence type="ECO:0000313" key="1">
    <source>
        <dbReference type="EMBL" id="TGL65119.1"/>
    </source>
</evidence>
<organism evidence="1 2">
    <name type="scientific">Leptospira jelokensis</name>
    <dbReference type="NCBI Taxonomy" id="2484931"/>
    <lineage>
        <taxon>Bacteria</taxon>
        <taxon>Pseudomonadati</taxon>
        <taxon>Spirochaetota</taxon>
        <taxon>Spirochaetia</taxon>
        <taxon>Leptospirales</taxon>
        <taxon>Leptospiraceae</taxon>
        <taxon>Leptospira</taxon>
    </lineage>
</organism>
<gene>
    <name evidence="1" type="ORF">EHQ62_11060</name>
</gene>
<dbReference type="RefSeq" id="WP_135642790.1">
    <property type="nucleotide sequence ID" value="NZ_RQGH01000026.1"/>
</dbReference>
<dbReference type="Proteomes" id="UP000297567">
    <property type="component" value="Unassembled WGS sequence"/>
</dbReference>
<protein>
    <submittedName>
        <fullName evidence="1">Uncharacterized protein</fullName>
    </submittedName>
</protein>
<dbReference type="EMBL" id="RQGH01000026">
    <property type="protein sequence ID" value="TGL65119.1"/>
    <property type="molecule type" value="Genomic_DNA"/>
</dbReference>
<reference evidence="1" key="1">
    <citation type="journal article" date="2019" name="PLoS Negl. Trop. Dis.">
        <title>Revisiting the worldwide diversity of Leptospira species in the environment.</title>
        <authorList>
            <person name="Vincent A.T."/>
            <person name="Schiettekatte O."/>
            <person name="Bourhy P."/>
            <person name="Veyrier F.J."/>
            <person name="Picardeau M."/>
        </authorList>
    </citation>
    <scope>NUCLEOTIDE SEQUENCE [LARGE SCALE GENOMIC DNA]</scope>
    <source>
        <strain evidence="1">201702451</strain>
    </source>
</reference>
<dbReference type="AlphaFoldDB" id="A0A4Z0ZQY6"/>
<accession>A0A4Z0ZQY6</accession>
<sequence>MRQRYWVFLLLLYTSFLFASPTKKVELKALGLSIETPNTWEEVTDEEFRESKNQIHFESKTFTKLLHESKVLPLFSIRKGDPEVDEYLTIINIKALTTDLEFNNIPYDLMTYLSRISSALKKFDYLIEPKAVRINGNLAGFALFSHTIMDEAQNETKVVSAIWVFPRKGYFYMIGSGMIEENFEPVFEEVKQIVNTFKITNTK</sequence>
<name>A0A4Z0ZQY6_9LEPT</name>
<keyword evidence="2" id="KW-1185">Reference proteome</keyword>
<evidence type="ECO:0000313" key="2">
    <source>
        <dbReference type="Proteomes" id="UP000297567"/>
    </source>
</evidence>